<proteinExistence type="predicted"/>
<feature type="compositionally biased region" description="Acidic residues" evidence="1">
    <location>
        <begin position="379"/>
        <end position="413"/>
    </location>
</feature>
<keyword evidence="3" id="KW-1185">Reference proteome</keyword>
<dbReference type="OrthoDB" id="2524297at2759"/>
<evidence type="ECO:0000256" key="1">
    <source>
        <dbReference type="SAM" id="MobiDB-lite"/>
    </source>
</evidence>
<protein>
    <recommendedName>
        <fullName evidence="4">F-box domain-containing protein</fullName>
    </recommendedName>
</protein>
<sequence length="503" mass="55822">MAHLARFTELPDELLRHVILLSASQPTDSTDPLAARRRRIQLESLSLVCRAWRPIAQRALIQPERPVELFHAKQLAPLVGLLSSSCQAIGNLVTALDVELWGETQDYQLVHTIRTCRRLETLALTHVERVRLDQVATGEVSVDLASLSLRQCTLVSAYYPDPPPEADRESWIPRSLLLPATFSALSRLDLRLCSLRRDFLPLSLLESSAASSAARPLLPSLRHLLLFTGSHDQSPATIRALVRSVAQQLHSLSLDYTAYEHLFPSLETDSVEPPSFPELRCYGTYWDAAYHALVGLPIAFPPPSAASKSAGVITGNVSRSDRPSRNAVPFLHTALYPAQLESLAAALESVLTNPELKAAHVWAGVEQWRIEGTLRDLDQTEDELDQEVEDEDEESIEGDGGAEDAPQEEEDFDATSPQSTPARRLRPHYSRTEALVQIARHEAKLDLRIEPAASSDDDAAELASQSLETHGLPATERIQRATFERGFGTSWWRFVDDVEQGRL</sequence>
<evidence type="ECO:0000313" key="2">
    <source>
        <dbReference type="EMBL" id="POY75409.1"/>
    </source>
</evidence>
<dbReference type="AlphaFoldDB" id="A0A2S5BF65"/>
<dbReference type="EMBL" id="PJQD01000015">
    <property type="protein sequence ID" value="POY75409.1"/>
    <property type="molecule type" value="Genomic_DNA"/>
</dbReference>
<evidence type="ECO:0000313" key="3">
    <source>
        <dbReference type="Proteomes" id="UP000237144"/>
    </source>
</evidence>
<organism evidence="2 3">
    <name type="scientific">Rhodotorula taiwanensis</name>
    <dbReference type="NCBI Taxonomy" id="741276"/>
    <lineage>
        <taxon>Eukaryota</taxon>
        <taxon>Fungi</taxon>
        <taxon>Dikarya</taxon>
        <taxon>Basidiomycota</taxon>
        <taxon>Pucciniomycotina</taxon>
        <taxon>Microbotryomycetes</taxon>
        <taxon>Sporidiobolales</taxon>
        <taxon>Sporidiobolaceae</taxon>
        <taxon>Rhodotorula</taxon>
    </lineage>
</organism>
<dbReference type="Proteomes" id="UP000237144">
    <property type="component" value="Unassembled WGS sequence"/>
</dbReference>
<evidence type="ECO:0008006" key="4">
    <source>
        <dbReference type="Google" id="ProtNLM"/>
    </source>
</evidence>
<name>A0A2S5BF65_9BASI</name>
<reference evidence="2 3" key="1">
    <citation type="journal article" date="2018" name="Front. Microbiol.">
        <title>Prospects for Fungal Bioremediation of Acidic Radioactive Waste Sites: Characterization and Genome Sequence of Rhodotorula taiwanensis MD1149.</title>
        <authorList>
            <person name="Tkavc R."/>
            <person name="Matrosova V.Y."/>
            <person name="Grichenko O.E."/>
            <person name="Gostincar C."/>
            <person name="Volpe R.P."/>
            <person name="Klimenkova P."/>
            <person name="Gaidamakova E.K."/>
            <person name="Zhou C.E."/>
            <person name="Stewart B.J."/>
            <person name="Lyman M.G."/>
            <person name="Malfatti S.A."/>
            <person name="Rubinfeld B."/>
            <person name="Courtot M."/>
            <person name="Singh J."/>
            <person name="Dalgard C.L."/>
            <person name="Hamilton T."/>
            <person name="Frey K.G."/>
            <person name="Gunde-Cimerman N."/>
            <person name="Dugan L."/>
            <person name="Daly M.J."/>
        </authorList>
    </citation>
    <scope>NUCLEOTIDE SEQUENCE [LARGE SCALE GENOMIC DNA]</scope>
    <source>
        <strain evidence="2 3">MD1149</strain>
    </source>
</reference>
<accession>A0A2S5BF65</accession>
<comment type="caution">
    <text evidence="2">The sequence shown here is derived from an EMBL/GenBank/DDBJ whole genome shotgun (WGS) entry which is preliminary data.</text>
</comment>
<gene>
    <name evidence="2" type="ORF">BMF94_1479</name>
</gene>
<feature type="region of interest" description="Disordered" evidence="1">
    <location>
        <begin position="374"/>
        <end position="425"/>
    </location>
</feature>